<evidence type="ECO:0000313" key="23">
    <source>
        <dbReference type="EMBL" id="ETE61742.1"/>
    </source>
</evidence>
<dbReference type="Pfam" id="PF08240">
    <property type="entry name" value="ADH_N"/>
    <property type="match status" value="5"/>
</dbReference>
<comment type="subcellular location">
    <subcellularLocation>
        <location evidence="2">Cytoplasm</location>
    </subcellularLocation>
</comment>
<keyword evidence="10" id="KW-0862">Zinc</keyword>
<evidence type="ECO:0000256" key="11">
    <source>
        <dbReference type="ARBA" id="ARBA00022990"/>
    </source>
</evidence>
<dbReference type="CDD" id="cd08299">
    <property type="entry name" value="alcohol_DH_class_I_II_IV"/>
    <property type="match status" value="1"/>
</dbReference>
<comment type="caution">
    <text evidence="23">The sequence shown here is derived from an EMBL/GenBank/DDBJ whole genome shotgun (WGS) entry which is preliminary data.</text>
</comment>
<comment type="catalytic activity">
    <reaction evidence="21">
        <text>a primary alcohol + NAD(+) = an aldehyde + NADH + H(+)</text>
        <dbReference type="Rhea" id="RHEA:10736"/>
        <dbReference type="ChEBI" id="CHEBI:15378"/>
        <dbReference type="ChEBI" id="CHEBI:15734"/>
        <dbReference type="ChEBI" id="CHEBI:17478"/>
        <dbReference type="ChEBI" id="CHEBI:57540"/>
        <dbReference type="ChEBI" id="CHEBI:57945"/>
        <dbReference type="EC" id="1.1.1.1"/>
    </reaction>
</comment>
<evidence type="ECO:0000256" key="14">
    <source>
        <dbReference type="ARBA" id="ARBA00031007"/>
    </source>
</evidence>
<dbReference type="OrthoDB" id="417550at2759"/>
<evidence type="ECO:0000256" key="7">
    <source>
        <dbReference type="ARBA" id="ARBA00020108"/>
    </source>
</evidence>
<dbReference type="Gene3D" id="3.40.50.720">
    <property type="entry name" value="NAD(P)-binding Rossmann-like Domain"/>
    <property type="match status" value="5"/>
</dbReference>
<evidence type="ECO:0000256" key="3">
    <source>
        <dbReference type="ARBA" id="ARBA00010902"/>
    </source>
</evidence>
<accession>V8NJM6</accession>
<comment type="catalytic activity">
    <reaction evidence="19">
        <text>S-nitrosoglutathione + NADH + H(+) = S-(hydroxysulfenamide)glutathione + NAD(+)</text>
        <dbReference type="Rhea" id="RHEA:78371"/>
        <dbReference type="ChEBI" id="CHEBI:15378"/>
        <dbReference type="ChEBI" id="CHEBI:57540"/>
        <dbReference type="ChEBI" id="CHEBI:57945"/>
        <dbReference type="ChEBI" id="CHEBI:145544"/>
        <dbReference type="ChEBI" id="CHEBI:229723"/>
    </reaction>
    <physiologicalReaction direction="left-to-right" evidence="19">
        <dbReference type="Rhea" id="RHEA:78372"/>
    </physiologicalReaction>
</comment>
<evidence type="ECO:0000256" key="15">
    <source>
        <dbReference type="ARBA" id="ARBA00032767"/>
    </source>
</evidence>
<dbReference type="InterPro" id="IPR020843">
    <property type="entry name" value="ER"/>
</dbReference>
<keyword evidence="12" id="KW-0560">Oxidoreductase</keyword>
<keyword evidence="8" id="KW-0963">Cytoplasm</keyword>
<comment type="similarity">
    <text evidence="3">Belongs to the zinc-containing alcohol dehydrogenase family. Class-III subfamily.</text>
</comment>
<dbReference type="SUPFAM" id="SSF51735">
    <property type="entry name" value="NAD(P)-binding Rossmann-fold domains"/>
    <property type="match status" value="5"/>
</dbReference>
<dbReference type="GO" id="GO:0046294">
    <property type="term" value="P:formaldehyde catabolic process"/>
    <property type="evidence" value="ECO:0007669"/>
    <property type="project" value="InterPro"/>
</dbReference>
<sequence length="1823" mass="194417">MSTARKVIKCKAAIAWELNKPLSIEEIEVAPPKAHEVRIKILATGICRSDEHVISGAFAMPLPMVLGHEAAGVVESVGEGVTCVKPGDKVIPLFAPQCGKCRPCQSPKGNLCISNDLNSGSGLMPDGTSRFTCKGKSIHHFVSTSTFTEYTVVHENSVVKIDPSAPLEKVCLIGCGFSTGYGAAIQTAKVEPGSICAVFGLGGVGLSVVMGCKAAGASRIIGVDINKDKFAKAKEMGATECINPLDFKKPINEVLFDLTGGEGVDYSFEVIGRTETMVGNLFCTTLNSLEKVKCITKSRTMSTAGKVIKCKAAVIWKPKEPFSIVEIEVAPPKAHEVRIKILASGICGSDAHVVSGAIKTKLPIILGHEAVGVVESVGEGITSMKPGDQVIPLFLPQCGKCSTCLHPRGNLCKKNQESGLMEDGTSRFTHKGKPLHNFVGTSTFTEYTVVHEDSVVKIDAAAPPEKVRPGSTCAVFGLGGVGLSAVMGCKEAGASRIIGVDINKDKFPKAKEIGVTDCVNPQDYKKPINEVIFDLTGGDGVEYSFEAIGKPETMLAALNSCQINYGKCIIVGVPPTDSKITFAPGLIFAGRTWKGTLFGDWKSKDTVPLLVSDFMNKKFSLDPLITHTLPFEKINEGFDLLQSGKCSTKYSSTHTKVPPPIPLLSKYRLGGVIKCRAAVAWEVGKPLSVEEVEVAPPRSHEVRVKIIATGICGTDDHVLEGSFPKVEYPVIPGHEGAGIVESVGPGVTCVKPGDKVIPLCLPQCGECNSCLKSNTNCCLKTHISEPQNLMPDKTSRFSCKGKQIHHFLWISTFSEYTVMPDSTVVKIDDAAPLDKVCLFGCGFSTGYGAALNTAQVTPGSTCAVFGLGGVGLSVVMGCKTAGASRIIAIDINTDKFGKAKELGATECINPQDYKKPIQEVVLEMTGHGVDYAFEVVGCLETLTAALASCHMGCGMCVVIGMPPLGTKFSLDPMLLITGRTIKGSFIGGWKMKDSIPQLVSSYMEGKFKPDVLITHILPFSDIGKGFDLLRAGKSKVVEAIDKWLKQSSVIKCKAAIIWEPGKAFSIEEVEVAPPKSHEIRVKMVATGICRTDDHVWKGFFPNIDYPVIGGHEGAGIVESIGPEVTCVKPEKIIGEFPSIYKAFQSLMPDGTSRFTCRGRQIYHFLWISTFSEYTVMPDASIVRIDDDAPLDKVCLFGCGFSTGYGAAINCAKVEPGSSCAIFGLGGVGLSVIMGCKAARASRIIGIDINKDKFMKAKELGATECICPQDFDKPIHEVLLQKTGLGVDYTFEVIGRTDTEVSALASSHLGHGICVLVGAPPAKSQLSFDPALLLTGRKLIGCLIGGWKLKDALPKLVLDYMKHKFNTDALISHELPFEKISEGFELLLSGKRLDPFEAGGSGLGDFTCFMASGVIKCKAAVAWEAGKPLSIEEVEVAPPKAHEVRIKIIATAVCHTDAFTLSGADPEGSFPVILGHEGAGIVESVGEGVTKFKPGDTVIPLYIPQCGECKFCLNPKTNLCQKIRVTQGKGVMPDGTSRFSCKGKQVLHFMGTSTFSEYTVVADISLAKIDPSAPLDKVCLLGCGISTGYGAALNTAKVEPGSTCAVFGLGGVGLAAIMGCKVAGASRIIGVDLNKDKFTKAMEFGATECISPSDFKKPIQEALVELTDGGVDYSFECIGNVGVMRAALEACHKGWGVSVIVGVAGAGQEIATRPFQLVTGRTWKGTAFGGWKSVDSIPKLVTEYMSKKIKVDDFVTHTLPFKQINEAFELMHAGKRSTFWKLCPDGTWQGSMRYNGLQLSFKSHEIPAVLTFSSLLSSSLPYLH</sequence>
<dbReference type="SMART" id="SM00829">
    <property type="entry name" value="PKS_ER"/>
    <property type="match status" value="1"/>
</dbReference>
<dbReference type="GO" id="GO:0005829">
    <property type="term" value="C:cytosol"/>
    <property type="evidence" value="ECO:0007669"/>
    <property type="project" value="TreeGrafter"/>
</dbReference>
<dbReference type="EC" id="1.1.1.284" evidence="5"/>
<comment type="cofactor">
    <cofactor evidence="1">
        <name>Zn(2+)</name>
        <dbReference type="ChEBI" id="CHEBI:29105"/>
    </cofactor>
</comment>
<comment type="catalytic activity">
    <reaction evidence="20">
        <text>a secondary alcohol + NAD(+) = a ketone + NADH + H(+)</text>
        <dbReference type="Rhea" id="RHEA:10740"/>
        <dbReference type="ChEBI" id="CHEBI:15378"/>
        <dbReference type="ChEBI" id="CHEBI:17087"/>
        <dbReference type="ChEBI" id="CHEBI:35681"/>
        <dbReference type="ChEBI" id="CHEBI:57540"/>
        <dbReference type="ChEBI" id="CHEBI:57945"/>
        <dbReference type="EC" id="1.1.1.1"/>
    </reaction>
</comment>
<dbReference type="InterPro" id="IPR013154">
    <property type="entry name" value="ADH-like_N"/>
</dbReference>
<organism evidence="23 24">
    <name type="scientific">Ophiophagus hannah</name>
    <name type="common">King cobra</name>
    <name type="synonym">Naja hannah</name>
    <dbReference type="NCBI Taxonomy" id="8665"/>
    <lineage>
        <taxon>Eukaryota</taxon>
        <taxon>Metazoa</taxon>
        <taxon>Chordata</taxon>
        <taxon>Craniata</taxon>
        <taxon>Vertebrata</taxon>
        <taxon>Euteleostomi</taxon>
        <taxon>Lepidosauria</taxon>
        <taxon>Squamata</taxon>
        <taxon>Bifurcata</taxon>
        <taxon>Unidentata</taxon>
        <taxon>Episquamata</taxon>
        <taxon>Toxicofera</taxon>
        <taxon>Serpentes</taxon>
        <taxon>Colubroidea</taxon>
        <taxon>Elapidae</taxon>
        <taxon>Elapinae</taxon>
        <taxon>Ophiophagus</taxon>
    </lineage>
</organism>
<evidence type="ECO:0000256" key="6">
    <source>
        <dbReference type="ARBA" id="ARBA00013190"/>
    </source>
</evidence>
<evidence type="ECO:0000256" key="19">
    <source>
        <dbReference type="ARBA" id="ARBA00048942"/>
    </source>
</evidence>
<evidence type="ECO:0000256" key="1">
    <source>
        <dbReference type="ARBA" id="ARBA00001947"/>
    </source>
</evidence>
<comment type="subunit">
    <text evidence="4">Homodimer.</text>
</comment>
<evidence type="ECO:0000256" key="2">
    <source>
        <dbReference type="ARBA" id="ARBA00004496"/>
    </source>
</evidence>
<evidence type="ECO:0000256" key="5">
    <source>
        <dbReference type="ARBA" id="ARBA00012309"/>
    </source>
</evidence>
<evidence type="ECO:0000259" key="22">
    <source>
        <dbReference type="SMART" id="SM00829"/>
    </source>
</evidence>
<dbReference type="GO" id="GO:0004022">
    <property type="term" value="F:alcohol dehydrogenase (NAD+) activity"/>
    <property type="evidence" value="ECO:0007669"/>
    <property type="project" value="UniProtKB-EC"/>
</dbReference>
<dbReference type="PROSITE" id="PS00059">
    <property type="entry name" value="ADH_ZINC"/>
    <property type="match status" value="5"/>
</dbReference>
<dbReference type="CDD" id="cd08300">
    <property type="entry name" value="alcohol_DH_class_III"/>
    <property type="match status" value="1"/>
</dbReference>
<evidence type="ECO:0000256" key="4">
    <source>
        <dbReference type="ARBA" id="ARBA00011738"/>
    </source>
</evidence>
<dbReference type="InterPro" id="IPR036291">
    <property type="entry name" value="NAD(P)-bd_dom_sf"/>
</dbReference>
<gene>
    <name evidence="23" type="ORF">L345_12508</name>
</gene>
<dbReference type="InterPro" id="IPR013149">
    <property type="entry name" value="ADH-like_C"/>
</dbReference>
<dbReference type="Proteomes" id="UP000018936">
    <property type="component" value="Unassembled WGS sequence"/>
</dbReference>
<dbReference type="GO" id="GO:0051903">
    <property type="term" value="F:S-(hydroxymethyl)glutathione dehydrogenase [NAD(P)+] activity"/>
    <property type="evidence" value="ECO:0007669"/>
    <property type="project" value="UniProtKB-EC"/>
</dbReference>
<comment type="catalytic activity">
    <reaction evidence="18">
        <text>S-(hydroxymethyl)glutathione + NAD(+) = S-formylglutathione + NADH + H(+)</text>
        <dbReference type="Rhea" id="RHEA:19985"/>
        <dbReference type="ChEBI" id="CHEBI:15378"/>
        <dbReference type="ChEBI" id="CHEBI:57540"/>
        <dbReference type="ChEBI" id="CHEBI:57688"/>
        <dbReference type="ChEBI" id="CHEBI:57945"/>
        <dbReference type="ChEBI" id="CHEBI:58758"/>
        <dbReference type="EC" id="1.1.1.284"/>
    </reaction>
</comment>
<dbReference type="PANTHER" id="PTHR43880:SF4">
    <property type="entry name" value="ALCOHOL DEHYDROGENASE CLASS-3"/>
    <property type="match status" value="1"/>
</dbReference>
<dbReference type="EMBL" id="AZIM01003683">
    <property type="protein sequence ID" value="ETE61742.1"/>
    <property type="molecule type" value="Genomic_DNA"/>
</dbReference>
<proteinExistence type="inferred from homology"/>
<name>V8NJM6_OPHHA</name>
<comment type="catalytic activity">
    <reaction evidence="17">
        <text>S-(hydroxymethyl)glutathione + NADP(+) = S-formylglutathione + NADPH + H(+)</text>
        <dbReference type="Rhea" id="RHEA:19981"/>
        <dbReference type="ChEBI" id="CHEBI:15378"/>
        <dbReference type="ChEBI" id="CHEBI:57688"/>
        <dbReference type="ChEBI" id="CHEBI:57783"/>
        <dbReference type="ChEBI" id="CHEBI:58349"/>
        <dbReference type="ChEBI" id="CHEBI:58758"/>
        <dbReference type="EC" id="1.1.1.284"/>
    </reaction>
</comment>
<dbReference type="NCBIfam" id="TIGR02818">
    <property type="entry name" value="adh_III_F_hyde"/>
    <property type="match status" value="1"/>
</dbReference>
<evidence type="ECO:0000256" key="9">
    <source>
        <dbReference type="ARBA" id="ARBA00022723"/>
    </source>
</evidence>
<reference evidence="23 24" key="1">
    <citation type="journal article" date="2013" name="Proc. Natl. Acad. Sci. U.S.A.">
        <title>The king cobra genome reveals dynamic gene evolution and adaptation in the snake venom system.</title>
        <authorList>
            <person name="Vonk F.J."/>
            <person name="Casewell N.R."/>
            <person name="Henkel C.V."/>
            <person name="Heimberg A.M."/>
            <person name="Jansen H.J."/>
            <person name="McCleary R.J."/>
            <person name="Kerkkamp H.M."/>
            <person name="Vos R.A."/>
            <person name="Guerreiro I."/>
            <person name="Calvete J.J."/>
            <person name="Wuster W."/>
            <person name="Woods A.E."/>
            <person name="Logan J.M."/>
            <person name="Harrison R.A."/>
            <person name="Castoe T.A."/>
            <person name="de Koning A.P."/>
            <person name="Pollock D.D."/>
            <person name="Yandell M."/>
            <person name="Calderon D."/>
            <person name="Renjifo C."/>
            <person name="Currier R.B."/>
            <person name="Salgado D."/>
            <person name="Pla D."/>
            <person name="Sanz L."/>
            <person name="Hyder A.S."/>
            <person name="Ribeiro J.M."/>
            <person name="Arntzen J.W."/>
            <person name="van den Thillart G.E."/>
            <person name="Boetzer M."/>
            <person name="Pirovano W."/>
            <person name="Dirks R.P."/>
            <person name="Spaink H.P."/>
            <person name="Duboule D."/>
            <person name="McGlinn E."/>
            <person name="Kini R.M."/>
            <person name="Richardson M.K."/>
        </authorList>
    </citation>
    <scope>NUCLEOTIDE SEQUENCE</scope>
    <source>
        <tissue evidence="23">Blood</tissue>
    </source>
</reference>
<dbReference type="InterPro" id="IPR011032">
    <property type="entry name" value="GroES-like_sf"/>
</dbReference>
<dbReference type="FunFam" id="3.90.180.10:FF:000001">
    <property type="entry name" value="S-(hydroxymethyl)glutathione dehydrogenase"/>
    <property type="match status" value="4"/>
</dbReference>
<keyword evidence="9" id="KW-0479">Metal-binding</keyword>
<keyword evidence="13" id="KW-0520">NAD</keyword>
<evidence type="ECO:0000256" key="16">
    <source>
        <dbReference type="ARBA" id="ARBA00033399"/>
    </source>
</evidence>
<evidence type="ECO:0000313" key="24">
    <source>
        <dbReference type="Proteomes" id="UP000018936"/>
    </source>
</evidence>
<keyword evidence="11" id="KW-0007">Acetylation</keyword>
<evidence type="ECO:0000256" key="10">
    <source>
        <dbReference type="ARBA" id="ARBA00022833"/>
    </source>
</evidence>
<evidence type="ECO:0000256" key="18">
    <source>
        <dbReference type="ARBA" id="ARBA00048110"/>
    </source>
</evidence>
<dbReference type="PANTHER" id="PTHR43880">
    <property type="entry name" value="ALCOHOL DEHYDROGENASE"/>
    <property type="match status" value="1"/>
</dbReference>
<dbReference type="InterPro" id="IPR014183">
    <property type="entry name" value="ADH_3"/>
</dbReference>
<evidence type="ECO:0000256" key="20">
    <source>
        <dbReference type="ARBA" id="ARBA00049164"/>
    </source>
</evidence>
<evidence type="ECO:0000256" key="8">
    <source>
        <dbReference type="ARBA" id="ARBA00022490"/>
    </source>
</evidence>
<feature type="domain" description="Enoyl reductase (ER)" evidence="22">
    <location>
        <begin position="1425"/>
        <end position="1775"/>
    </location>
</feature>
<feature type="non-terminal residue" evidence="23">
    <location>
        <position position="1"/>
    </location>
</feature>
<evidence type="ECO:0000256" key="17">
    <source>
        <dbReference type="ARBA" id="ARBA00047793"/>
    </source>
</evidence>
<protein>
    <recommendedName>
        <fullName evidence="7">Alcohol dehydrogenase class-3</fullName>
        <ecNumber evidence="6">1.1.1.1</ecNumber>
        <ecNumber evidence="5">1.1.1.284</ecNumber>
    </recommendedName>
    <alternativeName>
        <fullName evidence="16">Alcohol dehydrogenase class-III</fullName>
    </alternativeName>
    <alternativeName>
        <fullName evidence="14">Glutathione-dependent formaldehyde dehydrogenase</fullName>
    </alternativeName>
    <alternativeName>
        <fullName evidence="15">S-(hydroxymethyl)glutathione dehydrogenase</fullName>
    </alternativeName>
</protein>
<dbReference type="SUPFAM" id="SSF50129">
    <property type="entry name" value="GroES-like"/>
    <property type="match status" value="9"/>
</dbReference>
<evidence type="ECO:0000256" key="12">
    <source>
        <dbReference type="ARBA" id="ARBA00023002"/>
    </source>
</evidence>
<keyword evidence="24" id="KW-1185">Reference proteome</keyword>
<dbReference type="GO" id="GO:0008270">
    <property type="term" value="F:zinc ion binding"/>
    <property type="evidence" value="ECO:0007669"/>
    <property type="project" value="InterPro"/>
</dbReference>
<evidence type="ECO:0000256" key="13">
    <source>
        <dbReference type="ARBA" id="ARBA00023027"/>
    </source>
</evidence>
<dbReference type="EC" id="1.1.1.1" evidence="6"/>
<dbReference type="FunFam" id="3.40.50.720:FF:000003">
    <property type="entry name" value="S-(hydroxymethyl)glutathione dehydrogenase"/>
    <property type="match status" value="5"/>
</dbReference>
<dbReference type="Gene3D" id="3.90.180.10">
    <property type="entry name" value="Medium-chain alcohol dehydrogenases, catalytic domain"/>
    <property type="match status" value="5"/>
</dbReference>
<evidence type="ECO:0000256" key="21">
    <source>
        <dbReference type="ARBA" id="ARBA00049243"/>
    </source>
</evidence>
<dbReference type="InterPro" id="IPR002328">
    <property type="entry name" value="ADH_Zn_CS"/>
</dbReference>
<dbReference type="Pfam" id="PF00107">
    <property type="entry name" value="ADH_zinc_N"/>
    <property type="match status" value="5"/>
</dbReference>